<accession>A0ABQ6CBJ8</accession>
<reference evidence="4" key="1">
    <citation type="journal article" date="2019" name="Int. J. Syst. Evol. Microbiol.">
        <title>The Global Catalogue of Microorganisms (GCM) 10K type strain sequencing project: providing services to taxonomists for standard genome sequencing and annotation.</title>
        <authorList>
            <consortium name="The Broad Institute Genomics Platform"/>
            <consortium name="The Broad Institute Genome Sequencing Center for Infectious Disease"/>
            <person name="Wu L."/>
            <person name="Ma J."/>
        </authorList>
    </citation>
    <scope>NUCLEOTIDE SEQUENCE [LARGE SCALE GENOMIC DNA]</scope>
    <source>
        <strain evidence="4">NBRC 101365</strain>
    </source>
</reference>
<sequence>MPFGQKTAEGRIVDFNSVWHEIIAKAISAVGMESLRADEEQAGGIIHKPMFERLVLCEFAVVDLTFANANVFYELGVRHAARPQTSVLIMADNVRLPFDVAMLRTLPYRLGSDGVPSHGEEDSERLAALLRECRKARAKDSPLFQLLDGITPLSVPSDKTDVFREQVGYSKRMKAELARARKSGRDAINEVRKALGEIEDVESGVAIDLLLSYRAISDWPGMIDLVSDMPEALSSTVMVQEQYAFALNRAGRGDDAERILLELIDARGPSSETLGILGRVYKDRWEVAAKSGETVRARVLLKKAIDAYRRGFEADWRDHYPGINAVTLMELSDVPDTEQARILPVVSYSVERRIAAGRPDYWDWATLLELAVLTMDRATGERALGEALTVMRESWEPRTTARNLKLIREARTKRGKDFPFASMAEDTLQSEAEKHDDQSKCQSME</sequence>
<feature type="region of interest" description="Disordered" evidence="1">
    <location>
        <begin position="418"/>
        <end position="445"/>
    </location>
</feature>
<evidence type="ECO:0000313" key="3">
    <source>
        <dbReference type="EMBL" id="GLS17018.1"/>
    </source>
</evidence>
<keyword evidence="4" id="KW-1185">Reference proteome</keyword>
<name>A0ABQ6CBJ8_9HYPH</name>
<proteinExistence type="predicted"/>
<protein>
    <recommendedName>
        <fullName evidence="2">MAP3K TRAFs-binding domain-containing protein</fullName>
    </recommendedName>
</protein>
<evidence type="ECO:0000259" key="2">
    <source>
        <dbReference type="Pfam" id="PF13281"/>
    </source>
</evidence>
<gene>
    <name evidence="3" type="ORF">GCM10007874_00330</name>
</gene>
<dbReference type="InterPro" id="IPR011990">
    <property type="entry name" value="TPR-like_helical_dom_sf"/>
</dbReference>
<evidence type="ECO:0000313" key="4">
    <source>
        <dbReference type="Proteomes" id="UP001156882"/>
    </source>
</evidence>
<dbReference type="Pfam" id="PF13281">
    <property type="entry name" value="MAP3K_TRAF_bd"/>
    <property type="match status" value="1"/>
</dbReference>
<comment type="caution">
    <text evidence="3">The sequence shown here is derived from an EMBL/GenBank/DDBJ whole genome shotgun (WGS) entry which is preliminary data.</text>
</comment>
<organism evidence="3 4">
    <name type="scientific">Labrys miyagiensis</name>
    <dbReference type="NCBI Taxonomy" id="346912"/>
    <lineage>
        <taxon>Bacteria</taxon>
        <taxon>Pseudomonadati</taxon>
        <taxon>Pseudomonadota</taxon>
        <taxon>Alphaproteobacteria</taxon>
        <taxon>Hyphomicrobiales</taxon>
        <taxon>Xanthobacteraceae</taxon>
        <taxon>Labrys</taxon>
    </lineage>
</organism>
<evidence type="ECO:0000256" key="1">
    <source>
        <dbReference type="SAM" id="MobiDB-lite"/>
    </source>
</evidence>
<dbReference type="InterPro" id="IPR025136">
    <property type="entry name" value="MAP3K_TRAF-bd"/>
</dbReference>
<dbReference type="Gene3D" id="1.25.40.10">
    <property type="entry name" value="Tetratricopeptide repeat domain"/>
    <property type="match status" value="1"/>
</dbReference>
<feature type="domain" description="MAP3K TRAFs-binding" evidence="2">
    <location>
        <begin position="71"/>
        <end position="415"/>
    </location>
</feature>
<dbReference type="Proteomes" id="UP001156882">
    <property type="component" value="Unassembled WGS sequence"/>
</dbReference>
<dbReference type="EMBL" id="BSPC01000002">
    <property type="protein sequence ID" value="GLS17018.1"/>
    <property type="molecule type" value="Genomic_DNA"/>
</dbReference>